<dbReference type="KEGG" id="aarc:G127AT_08055"/>
<dbReference type="AlphaFoldDB" id="A0A975IMC7"/>
<evidence type="ECO:0000313" key="2">
    <source>
        <dbReference type="EMBL" id="QTX03338.1"/>
    </source>
</evidence>
<evidence type="ECO:0000313" key="3">
    <source>
        <dbReference type="Proteomes" id="UP000671914"/>
    </source>
</evidence>
<organism evidence="2 3">
    <name type="scientific">Agromyces archimandritae</name>
    <dbReference type="NCBI Taxonomy" id="2781962"/>
    <lineage>
        <taxon>Bacteria</taxon>
        <taxon>Bacillati</taxon>
        <taxon>Actinomycetota</taxon>
        <taxon>Actinomycetes</taxon>
        <taxon>Micrococcales</taxon>
        <taxon>Microbacteriaceae</taxon>
        <taxon>Agromyces</taxon>
    </lineage>
</organism>
<dbReference type="Proteomes" id="UP000671914">
    <property type="component" value="Chromosome"/>
</dbReference>
<dbReference type="RefSeq" id="WP_210895815.1">
    <property type="nucleotide sequence ID" value="NZ_CP071696.1"/>
</dbReference>
<keyword evidence="1" id="KW-0472">Membrane</keyword>
<evidence type="ECO:0000256" key="1">
    <source>
        <dbReference type="SAM" id="Phobius"/>
    </source>
</evidence>
<proteinExistence type="predicted"/>
<name>A0A975IMC7_9MICO</name>
<dbReference type="EMBL" id="CP071696">
    <property type="protein sequence ID" value="QTX03338.1"/>
    <property type="molecule type" value="Genomic_DNA"/>
</dbReference>
<feature type="transmembrane region" description="Helical" evidence="1">
    <location>
        <begin position="51"/>
        <end position="74"/>
    </location>
</feature>
<reference evidence="2" key="1">
    <citation type="submission" date="2021-03" db="EMBL/GenBank/DDBJ databases">
        <title>Agromyces archimandritus sp. nov., isolated from the cockroach Archimandrita tessellata.</title>
        <authorList>
            <person name="Guzman J."/>
            <person name="Ortuzar M."/>
            <person name="Poehlein A."/>
            <person name="Daniel R."/>
            <person name="Trujillo M."/>
            <person name="Vilcinskas A."/>
        </authorList>
    </citation>
    <scope>NUCLEOTIDE SEQUENCE</scope>
    <source>
        <strain evidence="2">G127AT</strain>
    </source>
</reference>
<keyword evidence="3" id="KW-1185">Reference proteome</keyword>
<protein>
    <submittedName>
        <fullName evidence="2">Uncharacterized protein</fullName>
    </submittedName>
</protein>
<sequence>MKRLWVSLAVVGGVGLLVTVVLTIIEGVKYRVREEQRLDPIPAPDWVAAASYGGLAVFALAVVALGVAGLVALLRKRRRAA</sequence>
<keyword evidence="1" id="KW-1133">Transmembrane helix</keyword>
<gene>
    <name evidence="2" type="ORF">G127AT_08055</name>
</gene>
<accession>A0A975IMC7</accession>
<keyword evidence="1" id="KW-0812">Transmembrane</keyword>